<keyword evidence="5 7" id="KW-1133">Transmembrane helix</keyword>
<dbReference type="Pfam" id="PF01490">
    <property type="entry name" value="Aa_trans"/>
    <property type="match status" value="1"/>
</dbReference>
<keyword evidence="3" id="KW-0926">Vacuole</keyword>
<proteinExistence type="inferred from homology"/>
<feature type="transmembrane region" description="Helical" evidence="7">
    <location>
        <begin position="517"/>
        <end position="535"/>
    </location>
</feature>
<comment type="similarity">
    <text evidence="2">Belongs to the amino acid/polyamine transporter 2 family.</text>
</comment>
<accession>A0ABR4NMS1</accession>
<keyword evidence="6 7" id="KW-0472">Membrane</keyword>
<feature type="transmembrane region" description="Helical" evidence="7">
    <location>
        <begin position="375"/>
        <end position="399"/>
    </location>
</feature>
<evidence type="ECO:0000256" key="7">
    <source>
        <dbReference type="SAM" id="Phobius"/>
    </source>
</evidence>
<feature type="transmembrane region" description="Helical" evidence="7">
    <location>
        <begin position="161"/>
        <end position="181"/>
    </location>
</feature>
<dbReference type="Proteomes" id="UP001623330">
    <property type="component" value="Unassembled WGS sequence"/>
</dbReference>
<evidence type="ECO:0000256" key="6">
    <source>
        <dbReference type="ARBA" id="ARBA00023136"/>
    </source>
</evidence>
<feature type="transmembrane region" description="Helical" evidence="7">
    <location>
        <begin position="581"/>
        <end position="602"/>
    </location>
</feature>
<feature type="transmembrane region" description="Helical" evidence="7">
    <location>
        <begin position="476"/>
        <end position="496"/>
    </location>
</feature>
<feature type="transmembrane region" description="Helical" evidence="7">
    <location>
        <begin position="343"/>
        <end position="363"/>
    </location>
</feature>
<gene>
    <name evidence="9" type="ORF">RNJ44_02132</name>
</gene>
<evidence type="ECO:0000256" key="3">
    <source>
        <dbReference type="ARBA" id="ARBA00022554"/>
    </source>
</evidence>
<reference evidence="9 10" key="1">
    <citation type="submission" date="2024-05" db="EMBL/GenBank/DDBJ databases">
        <title>Long read based assembly of the Candida bracarensis genome reveals expanded adhesin content.</title>
        <authorList>
            <person name="Marcet-Houben M."/>
            <person name="Ksiezopolska E."/>
            <person name="Gabaldon T."/>
        </authorList>
    </citation>
    <scope>NUCLEOTIDE SEQUENCE [LARGE SCALE GENOMIC DNA]</scope>
    <source>
        <strain evidence="9 10">CBM6</strain>
    </source>
</reference>
<protein>
    <submittedName>
        <fullName evidence="9">Vacuolar amino acid transporter 4</fullName>
    </submittedName>
</protein>
<sequence length="604" mass="67105">MLTSTAIKMEPTLYPAKYKSGRIFIGTWSEIDDEKLSTLEETIIQDDNTTADSFDSSTINQTPGLFSNFSRTFNYLFTKGRSMDLLPSTCKRYFGYVLKSGEKVFTSTIEDDGNVNPIGFDLIYMYSHFAGQKMPEININHQKSDESQKFDENEGISNLKAYLLLLKSFVGTGVLLLPSAFHSGGLLFSTILFLFIGIYSFWCYYLLAVVKKKTNVSCFGEIGNVVYGSVMKATIVLSLVLSQLGFSSAGIIFVANNMKDGLEKLFHFKNIKYIYLMLFQLVLYLPFGLITDITKFSLATMISNVLILSGLGIVFTLCCITLSNKNPTEIFRHINLGFNPNGWSFFVGTAIFAFEGIGLIIPVQDSMRTPEKFPLILALVILSSGLLFISIAIIGYLAFGDEVETIILQSLTTGGCMVSLLQLIYSIAIMIATPLQNLPIVNLLEDLLFTNSCHSQGQPHEDTNNELIDKPEVLPVVYLLGSISGSVHCFIVIIQNKFEQIFSIPKLNKNMILTLKISLRISITLFVVFLAYFGAEHLQKFVALIGSLFCIPLVYMIPPALHLRMCSIPKDQESLLKPNVIVDCALIILGGVSMVFTTYLSIVS</sequence>
<feature type="transmembrane region" description="Helical" evidence="7">
    <location>
        <begin position="273"/>
        <end position="293"/>
    </location>
</feature>
<feature type="transmembrane region" description="Helical" evidence="7">
    <location>
        <begin position="541"/>
        <end position="561"/>
    </location>
</feature>
<dbReference type="InterPro" id="IPR013057">
    <property type="entry name" value="AA_transpt_TM"/>
</dbReference>
<feature type="transmembrane region" description="Helical" evidence="7">
    <location>
        <begin position="187"/>
        <end position="210"/>
    </location>
</feature>
<comment type="caution">
    <text evidence="9">The sequence shown here is derived from an EMBL/GenBank/DDBJ whole genome shotgun (WGS) entry which is preliminary data.</text>
</comment>
<evidence type="ECO:0000256" key="5">
    <source>
        <dbReference type="ARBA" id="ARBA00022989"/>
    </source>
</evidence>
<evidence type="ECO:0000259" key="8">
    <source>
        <dbReference type="Pfam" id="PF01490"/>
    </source>
</evidence>
<evidence type="ECO:0000256" key="2">
    <source>
        <dbReference type="ARBA" id="ARBA00008066"/>
    </source>
</evidence>
<dbReference type="EMBL" id="JBEVYD010000012">
    <property type="protein sequence ID" value="KAL3229045.1"/>
    <property type="molecule type" value="Genomic_DNA"/>
</dbReference>
<evidence type="ECO:0000313" key="9">
    <source>
        <dbReference type="EMBL" id="KAL3229045.1"/>
    </source>
</evidence>
<feature type="transmembrane region" description="Helical" evidence="7">
    <location>
        <begin position="230"/>
        <end position="253"/>
    </location>
</feature>
<dbReference type="PANTHER" id="PTHR22950">
    <property type="entry name" value="AMINO ACID TRANSPORTER"/>
    <property type="match status" value="1"/>
</dbReference>
<name>A0ABR4NMS1_9SACH</name>
<feature type="transmembrane region" description="Helical" evidence="7">
    <location>
        <begin position="305"/>
        <end position="323"/>
    </location>
</feature>
<comment type="subcellular location">
    <subcellularLocation>
        <location evidence="1">Vacuole membrane</location>
        <topology evidence="1">Multi-pass membrane protein</topology>
    </subcellularLocation>
</comment>
<keyword evidence="10" id="KW-1185">Reference proteome</keyword>
<feature type="domain" description="Amino acid transporter transmembrane" evidence="8">
    <location>
        <begin position="155"/>
        <end position="602"/>
    </location>
</feature>
<keyword evidence="4 7" id="KW-0812">Transmembrane</keyword>
<organism evidence="9 10">
    <name type="scientific">Nakaseomyces bracarensis</name>
    <dbReference type="NCBI Taxonomy" id="273131"/>
    <lineage>
        <taxon>Eukaryota</taxon>
        <taxon>Fungi</taxon>
        <taxon>Dikarya</taxon>
        <taxon>Ascomycota</taxon>
        <taxon>Saccharomycotina</taxon>
        <taxon>Saccharomycetes</taxon>
        <taxon>Saccharomycetales</taxon>
        <taxon>Saccharomycetaceae</taxon>
        <taxon>Nakaseomyces</taxon>
    </lineage>
</organism>
<evidence type="ECO:0000256" key="4">
    <source>
        <dbReference type="ARBA" id="ARBA00022692"/>
    </source>
</evidence>
<evidence type="ECO:0000256" key="1">
    <source>
        <dbReference type="ARBA" id="ARBA00004128"/>
    </source>
</evidence>
<dbReference type="PANTHER" id="PTHR22950:SF666">
    <property type="entry name" value="VACUOLAR AMINO ACID TRANSPORTER 4"/>
    <property type="match status" value="1"/>
</dbReference>
<evidence type="ECO:0000313" key="10">
    <source>
        <dbReference type="Proteomes" id="UP001623330"/>
    </source>
</evidence>